<dbReference type="GO" id="GO:0015297">
    <property type="term" value="F:antiporter activity"/>
    <property type="evidence" value="ECO:0007669"/>
    <property type="project" value="UniProtKB-KW"/>
</dbReference>
<keyword evidence="6" id="KW-0915">Sodium</keyword>
<dbReference type="PANTHER" id="PTHR43562">
    <property type="entry name" value="NAPA-TYPE SODIUM/HYDROGEN ANTIPORTER"/>
    <property type="match status" value="1"/>
</dbReference>
<dbReference type="GeneID" id="24842894"/>
<evidence type="ECO:0000256" key="4">
    <source>
        <dbReference type="ARBA" id="ARBA00022692"/>
    </source>
</evidence>
<evidence type="ECO:0000256" key="3">
    <source>
        <dbReference type="ARBA" id="ARBA00022449"/>
    </source>
</evidence>
<organism evidence="12 13">
    <name type="scientific">Palaeococcus pacificus DY20341</name>
    <dbReference type="NCBI Taxonomy" id="1343739"/>
    <lineage>
        <taxon>Archaea</taxon>
        <taxon>Methanobacteriati</taxon>
        <taxon>Methanobacteriota</taxon>
        <taxon>Thermococci</taxon>
        <taxon>Thermococcales</taxon>
        <taxon>Thermococcaceae</taxon>
        <taxon>Palaeococcus</taxon>
    </lineage>
</organism>
<keyword evidence="5 10" id="KW-1133">Transmembrane helix</keyword>
<dbReference type="InterPro" id="IPR038770">
    <property type="entry name" value="Na+/solute_symporter_sf"/>
</dbReference>
<sequence length="424" mass="45649">MDATWILLTIGVALIAGKIGDHLMERFELPGVLGEILMGMLLGNLIYFGLISPEYLTLHSNETFEFLAKLGIIFLLFLGGLDTEVEMLKRTGKVATVSTLMGVFVPLLMGWLGLRLMGYPSREAFAGGILLTATSIGITVRVMMDLGVLRSEVGAASLSASVMDDFLGIALIIFAVGTGSVLGLISKMAVFFIITGLVAWYSIEKYVKFAEWLHVERGVLGMVLALMFLFSALAQHWFDAAIEGAFMAGLVLSKLPEGKKLLEDIKAIAYGLVVPIFFVYTGAMLDLRVFASGDALSLAAVLTTIAVIGKVLGRGAGAVIMGWDIKKALQMGIGSIPRTEVALVDLMVAIHGGAIPQSDAQKFVAATLIFITVSVLITPPLLKWVFREDVEAMKKGKVEARKSTIEETKKKIAKVKKGKESKKS</sequence>
<dbReference type="GO" id="GO:0006814">
    <property type="term" value="P:sodium ion transport"/>
    <property type="evidence" value="ECO:0007669"/>
    <property type="project" value="UniProtKB-KW"/>
</dbReference>
<accession>A0A075LVZ0</accession>
<comment type="subcellular location">
    <subcellularLocation>
        <location evidence="1">Membrane</location>
        <topology evidence="1">Multi-pass membrane protein</topology>
    </subcellularLocation>
</comment>
<dbReference type="EMBL" id="CP006019">
    <property type="protein sequence ID" value="AIF70177.1"/>
    <property type="molecule type" value="Genomic_DNA"/>
</dbReference>
<protein>
    <submittedName>
        <fullName evidence="12">Potassium transporter</fullName>
    </submittedName>
</protein>
<name>A0A075LVZ0_9EURY</name>
<evidence type="ECO:0000256" key="9">
    <source>
        <dbReference type="ARBA" id="ARBA00023201"/>
    </source>
</evidence>
<dbReference type="GO" id="GO:0016020">
    <property type="term" value="C:membrane"/>
    <property type="evidence" value="ECO:0007669"/>
    <property type="project" value="UniProtKB-SubCell"/>
</dbReference>
<feature type="transmembrane region" description="Helical" evidence="10">
    <location>
        <begin position="267"/>
        <end position="285"/>
    </location>
</feature>
<evidence type="ECO:0000256" key="5">
    <source>
        <dbReference type="ARBA" id="ARBA00022989"/>
    </source>
</evidence>
<dbReference type="eggNOG" id="arCOG01954">
    <property type="taxonomic scope" value="Archaea"/>
</dbReference>
<evidence type="ECO:0000313" key="12">
    <source>
        <dbReference type="EMBL" id="AIF70177.1"/>
    </source>
</evidence>
<feature type="transmembrane region" description="Helical" evidence="10">
    <location>
        <begin position="124"/>
        <end position="143"/>
    </location>
</feature>
<feature type="transmembrane region" description="Helical" evidence="10">
    <location>
        <begin position="182"/>
        <end position="203"/>
    </location>
</feature>
<keyword evidence="8 10" id="KW-0472">Membrane</keyword>
<dbReference type="Proteomes" id="UP000027981">
    <property type="component" value="Chromosome"/>
</dbReference>
<keyword evidence="7" id="KW-0406">Ion transport</keyword>
<dbReference type="Pfam" id="PF00999">
    <property type="entry name" value="Na_H_Exchanger"/>
    <property type="match status" value="1"/>
</dbReference>
<dbReference type="RefSeq" id="WP_048165654.1">
    <property type="nucleotide sequence ID" value="NZ_CP006019.1"/>
</dbReference>
<evidence type="ECO:0000256" key="10">
    <source>
        <dbReference type="SAM" id="Phobius"/>
    </source>
</evidence>
<dbReference type="Gene3D" id="1.20.1530.20">
    <property type="match status" value="1"/>
</dbReference>
<evidence type="ECO:0000256" key="7">
    <source>
        <dbReference type="ARBA" id="ARBA00023065"/>
    </source>
</evidence>
<keyword evidence="3" id="KW-0050">Antiport</keyword>
<keyword evidence="4 10" id="KW-0812">Transmembrane</keyword>
<evidence type="ECO:0000256" key="2">
    <source>
        <dbReference type="ARBA" id="ARBA00022448"/>
    </source>
</evidence>
<dbReference type="InterPro" id="IPR006153">
    <property type="entry name" value="Cation/H_exchanger_TM"/>
</dbReference>
<evidence type="ECO:0000256" key="8">
    <source>
        <dbReference type="ARBA" id="ARBA00023136"/>
    </source>
</evidence>
<gene>
    <name evidence="12" type="ORF">PAP_08985</name>
</gene>
<evidence type="ECO:0000259" key="11">
    <source>
        <dbReference type="Pfam" id="PF00999"/>
    </source>
</evidence>
<dbReference type="KEGG" id="ppac:PAP_08985"/>
<reference evidence="13" key="1">
    <citation type="submission" date="2013-06" db="EMBL/GenBank/DDBJ databases">
        <title>Complete Genome Sequence of Hyperthermophilic Palaeococcus pacificus DY20341T, Isolated from a Deep-Sea Hydrothermal Sediments.</title>
        <authorList>
            <person name="Zeng X."/>
            <person name="Shao Z."/>
        </authorList>
    </citation>
    <scope>NUCLEOTIDE SEQUENCE [LARGE SCALE GENOMIC DNA]</scope>
    <source>
        <strain evidence="13">DY20341</strain>
    </source>
</reference>
<feature type="domain" description="Cation/H+ exchanger transmembrane" evidence="11">
    <location>
        <begin position="16"/>
        <end position="385"/>
    </location>
</feature>
<dbReference type="STRING" id="1343739.PAP_08985"/>
<feature type="transmembrane region" description="Helical" evidence="10">
    <location>
        <begin position="31"/>
        <end position="51"/>
    </location>
</feature>
<feature type="transmembrane region" description="Helical" evidence="10">
    <location>
        <begin position="94"/>
        <end position="112"/>
    </location>
</feature>
<dbReference type="PANTHER" id="PTHR43562:SF3">
    <property type="entry name" value="SODIUM ION_PROTON EXCHANGER (EUROFUNG)"/>
    <property type="match status" value="1"/>
</dbReference>
<evidence type="ECO:0000256" key="6">
    <source>
        <dbReference type="ARBA" id="ARBA00023053"/>
    </source>
</evidence>
<evidence type="ECO:0000256" key="1">
    <source>
        <dbReference type="ARBA" id="ARBA00004141"/>
    </source>
</evidence>
<dbReference type="OrthoDB" id="12029at2157"/>
<feature type="transmembrane region" description="Helical" evidence="10">
    <location>
        <begin position="63"/>
        <end position="82"/>
    </location>
</feature>
<dbReference type="GO" id="GO:1902600">
    <property type="term" value="P:proton transmembrane transport"/>
    <property type="evidence" value="ECO:0007669"/>
    <property type="project" value="InterPro"/>
</dbReference>
<feature type="transmembrane region" description="Helical" evidence="10">
    <location>
        <begin position="297"/>
        <end position="320"/>
    </location>
</feature>
<feature type="transmembrane region" description="Helical" evidence="10">
    <location>
        <begin position="363"/>
        <end position="386"/>
    </location>
</feature>
<dbReference type="AlphaFoldDB" id="A0A075LVZ0"/>
<feature type="transmembrane region" description="Helical" evidence="10">
    <location>
        <begin position="6"/>
        <end position="24"/>
    </location>
</feature>
<proteinExistence type="predicted"/>
<keyword evidence="13" id="KW-1185">Reference proteome</keyword>
<keyword evidence="9" id="KW-0739">Sodium transport</keyword>
<dbReference type="HOGENOM" id="CLU_005126_7_1_2"/>
<reference evidence="12 13" key="2">
    <citation type="journal article" date="2015" name="Genome Announc.">
        <title>Complete Genome Sequence of Hyperthermophilic Piezophilic Archaeon Palaeococcus pacificus DY20341T, Isolated from Deep-Sea Hydrothermal Sediments.</title>
        <authorList>
            <person name="Zeng X."/>
            <person name="Jebbar M."/>
            <person name="Shao Z."/>
        </authorList>
    </citation>
    <scope>NUCLEOTIDE SEQUENCE [LARGE SCALE GENOMIC DNA]</scope>
    <source>
        <strain evidence="12 13">DY20341</strain>
    </source>
</reference>
<keyword evidence="2" id="KW-0813">Transport</keyword>
<feature type="transmembrane region" description="Helical" evidence="10">
    <location>
        <begin position="215"/>
        <end position="234"/>
    </location>
</feature>
<evidence type="ECO:0000313" key="13">
    <source>
        <dbReference type="Proteomes" id="UP000027981"/>
    </source>
</evidence>